<evidence type="ECO:0000256" key="3">
    <source>
        <dbReference type="ARBA" id="ARBA00022808"/>
    </source>
</evidence>
<evidence type="ECO:0000256" key="7">
    <source>
        <dbReference type="RuleBase" id="RU003954"/>
    </source>
</evidence>
<dbReference type="RefSeq" id="WP_130253751.1">
    <property type="nucleotide sequence ID" value="NZ_PPSX01000004.1"/>
</dbReference>
<dbReference type="InterPro" id="IPR022313">
    <property type="entry name" value="Phe/His_NH3-lyase_AS"/>
</dbReference>
<dbReference type="FunFam" id="1.20.200.10:FF:000003">
    <property type="entry name" value="Histidine ammonia-lyase"/>
    <property type="match status" value="1"/>
</dbReference>
<gene>
    <name evidence="10" type="primary">hutH</name>
    <name evidence="10" type="ORF">C1E23_00815</name>
</gene>
<dbReference type="GO" id="GO:0019557">
    <property type="term" value="P:L-histidine catabolic process to glutamate and formate"/>
    <property type="evidence" value="ECO:0007669"/>
    <property type="project" value="UniProtKB-UniPathway"/>
</dbReference>
<evidence type="ECO:0000256" key="8">
    <source>
        <dbReference type="RuleBase" id="RU004479"/>
    </source>
</evidence>
<name>A0A4Q7ISC6_9GAMM</name>
<evidence type="ECO:0000313" key="11">
    <source>
        <dbReference type="Proteomes" id="UP000291338"/>
    </source>
</evidence>
<dbReference type="Gene3D" id="1.10.275.10">
    <property type="entry name" value="Fumarase/aspartase (N-terminal domain)"/>
    <property type="match status" value="1"/>
</dbReference>
<comment type="caution">
    <text evidence="10">The sequence shown here is derived from an EMBL/GenBank/DDBJ whole genome shotgun (WGS) entry which is preliminary data.</text>
</comment>
<evidence type="ECO:0000256" key="5">
    <source>
        <dbReference type="ARBA" id="ARBA00049269"/>
    </source>
</evidence>
<dbReference type="Pfam" id="PF00221">
    <property type="entry name" value="Lyase_aromatic"/>
    <property type="match status" value="1"/>
</dbReference>
<dbReference type="SUPFAM" id="SSF48557">
    <property type="entry name" value="L-aspartase-like"/>
    <property type="match status" value="1"/>
</dbReference>
<dbReference type="NCBIfam" id="TIGR01225">
    <property type="entry name" value="hutH"/>
    <property type="match status" value="1"/>
</dbReference>
<dbReference type="PANTHER" id="PTHR10362">
    <property type="entry name" value="HISTIDINE AMMONIA-LYASE"/>
    <property type="match status" value="1"/>
</dbReference>
<proteinExistence type="inferred from homology"/>
<sequence length="499" mass="54496">MTFRYGVDRLNLDIVNGIADGSVKAELTAEAIEKINVSRQRVDKMAASDKAVYGINTGFGPLCDTQITPEETHLLQKNLLITHAVGVGNPIAKSISKLMLITKVHALSQGFSGIRLAVVERMLKFVELDIIPVVPEQGSVGASGDLAPLSHLFLPLLGEGEFWVGDEIQQAAKVLADNNLEAMDLHAKEGLALINGTQFILSHAITGLTKMRYLLDLADIAGAMSIEGMQGSEQPFREELHAIRAFEGNIEVAKRMRRLFKDSQNMADHEECDRVQDPYSLRCIPQVHGASRNAYNHLKELAETEMNSVTDNPIVISEEEAISGGSFHGQPLAMVLDYASIAAAELGNISDRRCYLLLEGLHGLPRLLTTSGGLNSGMMIPQYTTAALVTENKSLCFPPSADSVPTSMGQEDHVSMGSISGRKFNQILGNLEKIFAIELMYAAQAVDFRRPNTCSDIIEQNHALIRTKVAKLEEDRLLKPDIDAMVEFVNSQAFTVSVN</sequence>
<evidence type="ECO:0000313" key="10">
    <source>
        <dbReference type="EMBL" id="RZQ54970.1"/>
    </source>
</evidence>
<dbReference type="GO" id="GO:0005737">
    <property type="term" value="C:cytoplasm"/>
    <property type="evidence" value="ECO:0007669"/>
    <property type="project" value="UniProtKB-SubCell"/>
</dbReference>
<dbReference type="InterPro" id="IPR005921">
    <property type="entry name" value="HutH"/>
</dbReference>
<evidence type="ECO:0000256" key="4">
    <source>
        <dbReference type="ARBA" id="ARBA00023239"/>
    </source>
</evidence>
<dbReference type="GO" id="GO:0004397">
    <property type="term" value="F:histidine ammonia-lyase activity"/>
    <property type="evidence" value="ECO:0007669"/>
    <property type="project" value="UniProtKB-UniRule"/>
</dbReference>
<protein>
    <recommendedName>
        <fullName evidence="2 6">Histidine ammonia-lyase</fullName>
        <ecNumber evidence="2 6">4.3.1.3</ecNumber>
    </recommendedName>
</protein>
<evidence type="ECO:0000256" key="1">
    <source>
        <dbReference type="ARBA" id="ARBA00005113"/>
    </source>
</evidence>
<dbReference type="Gene3D" id="1.20.200.10">
    <property type="entry name" value="Fumarase/aspartase (Central domain)"/>
    <property type="match status" value="1"/>
</dbReference>
<dbReference type="InterPro" id="IPR001106">
    <property type="entry name" value="Aromatic_Lyase"/>
</dbReference>
<comment type="pathway">
    <text evidence="1 8">Amino-acid degradation; L-histidine degradation into L-glutamate; N-formimidoyl-L-glutamate from L-histidine: step 1/3.</text>
</comment>
<dbReference type="EC" id="4.3.1.3" evidence="2 6"/>
<dbReference type="Proteomes" id="UP000291338">
    <property type="component" value="Unassembled WGS sequence"/>
</dbReference>
<evidence type="ECO:0000256" key="9">
    <source>
        <dbReference type="RuleBase" id="RU004480"/>
    </source>
</evidence>
<dbReference type="InterPro" id="IPR008948">
    <property type="entry name" value="L-Aspartase-like"/>
</dbReference>
<dbReference type="UniPathway" id="UPA00379">
    <property type="reaction ID" value="UER00549"/>
</dbReference>
<reference evidence="10 11" key="1">
    <citation type="submission" date="2018-01" db="EMBL/GenBank/DDBJ databases">
        <title>Co-occurrence of chitin degradation, pigmentation and bioactivity in marine Pseudoalteromonas.</title>
        <authorList>
            <person name="Paulsen S."/>
            <person name="Gram L."/>
            <person name="Machado H."/>
        </authorList>
    </citation>
    <scope>NUCLEOTIDE SEQUENCE [LARGE SCALE GENOMIC DNA]</scope>
    <source>
        <strain evidence="10 11">S3898</strain>
    </source>
</reference>
<organism evidence="10 11">
    <name type="scientific">Pseudoalteromonas phenolica</name>
    <dbReference type="NCBI Taxonomy" id="161398"/>
    <lineage>
        <taxon>Bacteria</taxon>
        <taxon>Pseudomonadati</taxon>
        <taxon>Pseudomonadota</taxon>
        <taxon>Gammaproteobacteria</taxon>
        <taxon>Alteromonadales</taxon>
        <taxon>Pseudoalteromonadaceae</taxon>
        <taxon>Pseudoalteromonas</taxon>
    </lineage>
</organism>
<keyword evidence="3 8" id="KW-0369">Histidine metabolism</keyword>
<dbReference type="GO" id="GO:0019556">
    <property type="term" value="P:L-histidine catabolic process to glutamate and formamide"/>
    <property type="evidence" value="ECO:0007669"/>
    <property type="project" value="UniProtKB-UniPathway"/>
</dbReference>
<accession>A0A4Q7ISC6</accession>
<dbReference type="CDD" id="cd00332">
    <property type="entry name" value="PAL-HAL"/>
    <property type="match status" value="1"/>
</dbReference>
<dbReference type="NCBIfam" id="NF006871">
    <property type="entry name" value="PRK09367.1"/>
    <property type="match status" value="1"/>
</dbReference>
<dbReference type="InterPro" id="IPR024083">
    <property type="entry name" value="Fumarase/histidase_N"/>
</dbReference>
<dbReference type="AlphaFoldDB" id="A0A4Q7ISC6"/>
<dbReference type="PROSITE" id="PS00488">
    <property type="entry name" value="PAL_HISTIDASE"/>
    <property type="match status" value="1"/>
</dbReference>
<dbReference type="EMBL" id="PPSX01000004">
    <property type="protein sequence ID" value="RZQ54970.1"/>
    <property type="molecule type" value="Genomic_DNA"/>
</dbReference>
<comment type="catalytic activity">
    <reaction evidence="5 8">
        <text>L-histidine = trans-urocanate + NH4(+)</text>
        <dbReference type="Rhea" id="RHEA:21232"/>
        <dbReference type="ChEBI" id="CHEBI:17771"/>
        <dbReference type="ChEBI" id="CHEBI:28938"/>
        <dbReference type="ChEBI" id="CHEBI:57595"/>
        <dbReference type="EC" id="4.3.1.3"/>
    </reaction>
</comment>
<dbReference type="FunFam" id="1.10.275.10:FF:000005">
    <property type="entry name" value="Histidine ammonia-lyase"/>
    <property type="match status" value="1"/>
</dbReference>
<comment type="subcellular location">
    <subcellularLocation>
        <location evidence="9">Cytoplasm</location>
    </subcellularLocation>
</comment>
<keyword evidence="4 7" id="KW-0456">Lyase</keyword>
<evidence type="ECO:0000256" key="2">
    <source>
        <dbReference type="ARBA" id="ARBA00012994"/>
    </source>
</evidence>
<evidence type="ECO:0000256" key="6">
    <source>
        <dbReference type="NCBIfam" id="TIGR01225"/>
    </source>
</evidence>
<comment type="similarity">
    <text evidence="7">Belongs to the PAL/histidase family.</text>
</comment>